<comment type="caution">
    <text evidence="2">The sequence shown here is derived from an EMBL/GenBank/DDBJ whole genome shotgun (WGS) entry which is preliminary data.</text>
</comment>
<reference evidence="2 3" key="1">
    <citation type="submission" date="2018-01" db="EMBL/GenBank/DDBJ databases">
        <title>Whole genome sequencing of Histamine producing bacteria.</title>
        <authorList>
            <person name="Butler K."/>
        </authorList>
    </citation>
    <scope>NUCLEOTIDE SEQUENCE [LARGE SCALE GENOMIC DNA]</scope>
    <source>
        <strain evidence="2 3">A6-1</strain>
    </source>
</reference>
<dbReference type="RefSeq" id="WP_045152762.1">
    <property type="nucleotide sequence ID" value="NZ_JZSW01000007.1"/>
</dbReference>
<protein>
    <submittedName>
        <fullName evidence="2">Uncharacterized protein</fullName>
    </submittedName>
</protein>
<name>A0ABX5GYN8_PHOAN</name>
<dbReference type="Proteomes" id="UP000240989">
    <property type="component" value="Unassembled WGS sequence"/>
</dbReference>
<feature type="coiled-coil region" evidence="1">
    <location>
        <begin position="113"/>
        <end position="140"/>
    </location>
</feature>
<evidence type="ECO:0000313" key="2">
    <source>
        <dbReference type="EMBL" id="PSX01663.1"/>
    </source>
</evidence>
<organism evidence="2 3">
    <name type="scientific">Photobacterium angustum</name>
    <dbReference type="NCBI Taxonomy" id="661"/>
    <lineage>
        <taxon>Bacteria</taxon>
        <taxon>Pseudomonadati</taxon>
        <taxon>Pseudomonadota</taxon>
        <taxon>Gammaproteobacteria</taxon>
        <taxon>Vibrionales</taxon>
        <taxon>Vibrionaceae</taxon>
        <taxon>Photobacterium</taxon>
    </lineage>
</organism>
<proteinExistence type="predicted"/>
<sequence length="279" mass="31938">MSTCVNWIGVDPNSQLFSIRENFCDSNHTIYTIDEALNSIHKLSKQGINILHADVIKSNKFIELNIKLEKSLSKRVLLIDQDSLLKYRKLHAENVIALVKNKFALFSFNDFLLLLLEHDLNGLQEEMATQENTLSLNERTELECLIFDVFEQNNQWYSDFNLTISLNHNLLTANLRSIGFSVPDDTWENEFSYISAIAENAVIQILFEQTEHNSLLRQYLSAVCEKLGSGRSVNINYTSKTLRELVTNIEQQSYLIGGVTTSSIQSLDSLRILIFIKPE</sequence>
<gene>
    <name evidence="2" type="ORF">C0W27_21995</name>
</gene>
<dbReference type="EMBL" id="PYOU01000032">
    <property type="protein sequence ID" value="PSX01663.1"/>
    <property type="molecule type" value="Genomic_DNA"/>
</dbReference>
<keyword evidence="3" id="KW-1185">Reference proteome</keyword>
<evidence type="ECO:0000313" key="3">
    <source>
        <dbReference type="Proteomes" id="UP000240989"/>
    </source>
</evidence>
<evidence type="ECO:0000256" key="1">
    <source>
        <dbReference type="SAM" id="Coils"/>
    </source>
</evidence>
<accession>A0ABX5GYN8</accession>
<keyword evidence="1" id="KW-0175">Coiled coil</keyword>